<dbReference type="PANTHER" id="PTHR39181:SF1">
    <property type="entry name" value="TYROSINE-PROTEIN PHOSPHATASE YWQE"/>
    <property type="match status" value="1"/>
</dbReference>
<evidence type="ECO:0000256" key="1">
    <source>
        <dbReference type="ARBA" id="ARBA00005750"/>
    </source>
</evidence>
<reference evidence="6" key="1">
    <citation type="journal article" date="2019" name="Int. J. Syst. Evol. Microbiol.">
        <title>The Global Catalogue of Microorganisms (GCM) 10K type strain sequencing project: providing services to taxonomists for standard genome sequencing and annotation.</title>
        <authorList>
            <consortium name="The Broad Institute Genomics Platform"/>
            <consortium name="The Broad Institute Genome Sequencing Center for Infectious Disease"/>
            <person name="Wu L."/>
            <person name="Ma J."/>
        </authorList>
    </citation>
    <scope>NUCLEOTIDE SEQUENCE [LARGE SCALE GENOMIC DNA]</scope>
    <source>
        <strain evidence="6">KCTC 22814</strain>
    </source>
</reference>
<evidence type="ECO:0000256" key="2">
    <source>
        <dbReference type="ARBA" id="ARBA00013064"/>
    </source>
</evidence>
<keyword evidence="3" id="KW-0378">Hydrolase</keyword>
<dbReference type="SUPFAM" id="SSF89550">
    <property type="entry name" value="PHP domain-like"/>
    <property type="match status" value="1"/>
</dbReference>
<comment type="similarity">
    <text evidence="1">Belongs to the metallo-dependent hydrolases superfamily. CpsB/CapC family.</text>
</comment>
<gene>
    <name evidence="5" type="ORF">ACFS7Y_04960</name>
</gene>
<dbReference type="RefSeq" id="WP_320182422.1">
    <property type="nucleotide sequence ID" value="NZ_CP138332.1"/>
</dbReference>
<dbReference type="Gene3D" id="3.20.20.140">
    <property type="entry name" value="Metal-dependent hydrolases"/>
    <property type="match status" value="1"/>
</dbReference>
<dbReference type="Pfam" id="PF19567">
    <property type="entry name" value="CpsB_CapC"/>
    <property type="match status" value="1"/>
</dbReference>
<dbReference type="Proteomes" id="UP001597525">
    <property type="component" value="Unassembled WGS sequence"/>
</dbReference>
<comment type="catalytic activity">
    <reaction evidence="4">
        <text>O-phospho-L-tyrosyl-[protein] + H2O = L-tyrosyl-[protein] + phosphate</text>
        <dbReference type="Rhea" id="RHEA:10684"/>
        <dbReference type="Rhea" id="RHEA-COMP:10136"/>
        <dbReference type="Rhea" id="RHEA-COMP:20101"/>
        <dbReference type="ChEBI" id="CHEBI:15377"/>
        <dbReference type="ChEBI" id="CHEBI:43474"/>
        <dbReference type="ChEBI" id="CHEBI:46858"/>
        <dbReference type="ChEBI" id="CHEBI:61978"/>
        <dbReference type="EC" id="3.1.3.48"/>
    </reaction>
</comment>
<comment type="caution">
    <text evidence="5">The sequence shown here is derived from an EMBL/GenBank/DDBJ whole genome shotgun (WGS) entry which is preliminary data.</text>
</comment>
<accession>A0ABW6BEU4</accession>
<evidence type="ECO:0000256" key="3">
    <source>
        <dbReference type="ARBA" id="ARBA00022801"/>
    </source>
</evidence>
<dbReference type="EMBL" id="JBHUPB010000004">
    <property type="protein sequence ID" value="MFD2966721.1"/>
    <property type="molecule type" value="Genomic_DNA"/>
</dbReference>
<dbReference type="PIRSF" id="PIRSF016557">
    <property type="entry name" value="Caps_synth_CpsB"/>
    <property type="match status" value="1"/>
</dbReference>
<dbReference type="PANTHER" id="PTHR39181">
    <property type="entry name" value="TYROSINE-PROTEIN PHOSPHATASE YWQE"/>
    <property type="match status" value="1"/>
</dbReference>
<dbReference type="InterPro" id="IPR016667">
    <property type="entry name" value="Caps_polysacc_synth_CpsB/CapC"/>
</dbReference>
<dbReference type="EC" id="3.1.3.48" evidence="2"/>
<evidence type="ECO:0000313" key="6">
    <source>
        <dbReference type="Proteomes" id="UP001597525"/>
    </source>
</evidence>
<name>A0ABW6BEU4_9SPHI</name>
<proteinExistence type="inferred from homology"/>
<organism evidence="5 6">
    <name type="scientific">Sphingobacterium bambusae</name>
    <dbReference type="NCBI Taxonomy" id="662858"/>
    <lineage>
        <taxon>Bacteria</taxon>
        <taxon>Pseudomonadati</taxon>
        <taxon>Bacteroidota</taxon>
        <taxon>Sphingobacteriia</taxon>
        <taxon>Sphingobacteriales</taxon>
        <taxon>Sphingobacteriaceae</taxon>
        <taxon>Sphingobacterium</taxon>
    </lineage>
</organism>
<protein>
    <recommendedName>
        <fullName evidence="2">protein-tyrosine-phosphatase</fullName>
        <ecNumber evidence="2">3.1.3.48</ecNumber>
    </recommendedName>
</protein>
<sequence>MFSIFNRKPRYQDLSWMAVDMHTHLLPGLDDGSTSVADSTEMITRMHKLGIVQFYGTPHVQQDIYPNSNTAILAAYQQLQQTPALKHIHIDYAAEYTVEKAFLQQVMTATDNLLALADNYVLIGMSYVSESPYIEQVINTLIIKGYTPVLANVERYVYYHQDSSSLKKFKDLGCLLQVGLLSCYGYYGSKEKNVVKSLLDHGLVDLLGTDVHYERHVKAIEHFVGKQDLSPYFAGKIKNKELFLNNQGIDA</sequence>
<dbReference type="InterPro" id="IPR016195">
    <property type="entry name" value="Pol/histidinol_Pase-like"/>
</dbReference>
<evidence type="ECO:0000313" key="5">
    <source>
        <dbReference type="EMBL" id="MFD2966721.1"/>
    </source>
</evidence>
<keyword evidence="6" id="KW-1185">Reference proteome</keyword>
<evidence type="ECO:0000256" key="4">
    <source>
        <dbReference type="ARBA" id="ARBA00051722"/>
    </source>
</evidence>